<evidence type="ECO:0000313" key="1">
    <source>
        <dbReference type="EMBL" id="KAF4033277.1"/>
    </source>
</evidence>
<dbReference type="AlphaFoldDB" id="A0A833W8Y2"/>
<gene>
    <name evidence="1" type="ORF">GN244_ATG14793</name>
    <name evidence="2" type="ORF">GN958_ATG19303</name>
</gene>
<sequence length="152" mass="17492">MRTGFAITSRGERIGYSIAQSVSHPDLPELKNLDIVRASMSFCVIFWQQSDQIVESFAHTVIDPGGTVFSFFVLQEVAHSILRMGAPMECAQGRNCDGICTSRRPRNELWTFSRHPNRRTHFRRLQLGWQRMKIRLCVRIARRRSGNSSQPK</sequence>
<comment type="caution">
    <text evidence="1">The sequence shown here is derived from an EMBL/GenBank/DDBJ whole genome shotgun (WGS) entry which is preliminary data.</text>
</comment>
<dbReference type="EMBL" id="JAACNO010002731">
    <property type="protein sequence ID" value="KAF4131503.1"/>
    <property type="molecule type" value="Genomic_DNA"/>
</dbReference>
<proteinExistence type="predicted"/>
<dbReference type="Proteomes" id="UP000704712">
    <property type="component" value="Unassembled WGS sequence"/>
</dbReference>
<keyword evidence="3" id="KW-1185">Reference proteome</keyword>
<dbReference type="PANTHER" id="PTHR13510:SF44">
    <property type="entry name" value="RABENOSYN-5"/>
    <property type="match status" value="1"/>
</dbReference>
<dbReference type="PANTHER" id="PTHR13510">
    <property type="entry name" value="FYVE-FINGER-CONTAINING RAB5 EFFECTOR PROTEIN RABENOSYN-5-RELATED"/>
    <property type="match status" value="1"/>
</dbReference>
<accession>A0A833W8Y2</accession>
<protein>
    <submittedName>
        <fullName evidence="1">Uncharacterized protein</fullName>
    </submittedName>
</protein>
<dbReference type="EMBL" id="WSZM01000427">
    <property type="protein sequence ID" value="KAF4033277.1"/>
    <property type="molecule type" value="Genomic_DNA"/>
</dbReference>
<name>A0A833W8Y2_PHYIN</name>
<dbReference type="InterPro" id="IPR052727">
    <property type="entry name" value="Rab4/Rab5_effector"/>
</dbReference>
<evidence type="ECO:0000313" key="2">
    <source>
        <dbReference type="EMBL" id="KAF4131503.1"/>
    </source>
</evidence>
<dbReference type="Proteomes" id="UP000602510">
    <property type="component" value="Unassembled WGS sequence"/>
</dbReference>
<organism evidence="1 3">
    <name type="scientific">Phytophthora infestans</name>
    <name type="common">Potato late blight agent</name>
    <name type="synonym">Botrytis infestans</name>
    <dbReference type="NCBI Taxonomy" id="4787"/>
    <lineage>
        <taxon>Eukaryota</taxon>
        <taxon>Sar</taxon>
        <taxon>Stramenopiles</taxon>
        <taxon>Oomycota</taxon>
        <taxon>Peronosporomycetes</taxon>
        <taxon>Peronosporales</taxon>
        <taxon>Peronosporaceae</taxon>
        <taxon>Phytophthora</taxon>
    </lineage>
</organism>
<reference evidence="1" key="1">
    <citation type="submission" date="2020-04" db="EMBL/GenBank/DDBJ databases">
        <title>Hybrid Assembly of Korean Phytophthora infestans isolates.</title>
        <authorList>
            <person name="Prokchorchik M."/>
            <person name="Lee Y."/>
            <person name="Seo J."/>
            <person name="Cho J.-H."/>
            <person name="Park Y.-E."/>
            <person name="Jang D.-C."/>
            <person name="Im J.-S."/>
            <person name="Choi J.-G."/>
            <person name="Park H.-J."/>
            <person name="Lee G.-B."/>
            <person name="Lee Y.-G."/>
            <person name="Hong S.-Y."/>
            <person name="Cho K."/>
            <person name="Sohn K.H."/>
        </authorList>
    </citation>
    <scope>NUCLEOTIDE SEQUENCE</scope>
    <source>
        <strain evidence="1">KR_1_A1</strain>
        <strain evidence="2">KR_2_A2</strain>
    </source>
</reference>
<evidence type="ECO:0000313" key="3">
    <source>
        <dbReference type="Proteomes" id="UP000602510"/>
    </source>
</evidence>